<keyword evidence="6" id="KW-1185">Reference proteome</keyword>
<dbReference type="eggNOG" id="COG0438">
    <property type="taxonomic scope" value="Bacteria"/>
</dbReference>
<evidence type="ECO:0000256" key="2">
    <source>
        <dbReference type="ARBA" id="ARBA00022679"/>
    </source>
</evidence>
<dbReference type="HOGENOM" id="CLU_009583_29_1_11"/>
<dbReference type="CAZy" id="GT4">
    <property type="family name" value="Glycosyltransferase Family 4"/>
</dbReference>
<evidence type="ECO:0000313" key="6">
    <source>
        <dbReference type="Proteomes" id="UP000001382"/>
    </source>
</evidence>
<dbReference type="Pfam" id="PF13439">
    <property type="entry name" value="Glyco_transf_4"/>
    <property type="match status" value="1"/>
</dbReference>
<gene>
    <name evidence="5" type="ordered locus">Gobs_0230</name>
</gene>
<keyword evidence="1" id="KW-0328">Glycosyltransferase</keyword>
<dbReference type="Pfam" id="PF00534">
    <property type="entry name" value="Glycos_transf_1"/>
    <property type="match status" value="1"/>
</dbReference>
<evidence type="ECO:0000313" key="5">
    <source>
        <dbReference type="EMBL" id="ADB73035.1"/>
    </source>
</evidence>
<dbReference type="STRING" id="526225.Gobs_0230"/>
<dbReference type="AlphaFoldDB" id="D2S407"/>
<keyword evidence="2 5" id="KW-0808">Transferase</keyword>
<dbReference type="InterPro" id="IPR050194">
    <property type="entry name" value="Glycosyltransferase_grp1"/>
</dbReference>
<dbReference type="Proteomes" id="UP000001382">
    <property type="component" value="Chromosome"/>
</dbReference>
<dbReference type="InterPro" id="IPR028098">
    <property type="entry name" value="Glyco_trans_4-like_N"/>
</dbReference>
<evidence type="ECO:0000259" key="3">
    <source>
        <dbReference type="Pfam" id="PF00534"/>
    </source>
</evidence>
<proteinExistence type="predicted"/>
<dbReference type="GO" id="GO:1901137">
    <property type="term" value="P:carbohydrate derivative biosynthetic process"/>
    <property type="evidence" value="ECO:0007669"/>
    <property type="project" value="UniProtKB-ARBA"/>
</dbReference>
<reference evidence="6" key="2">
    <citation type="submission" date="2010-01" db="EMBL/GenBank/DDBJ databases">
        <title>The complete genome of Geodermatophilus obscurus DSM 43160.</title>
        <authorList>
            <consortium name="US DOE Joint Genome Institute (JGI-PGF)"/>
            <person name="Lucas S."/>
            <person name="Copeland A."/>
            <person name="Lapidus A."/>
            <person name="Glavina del Rio T."/>
            <person name="Dalin E."/>
            <person name="Tice H."/>
            <person name="Bruce D."/>
            <person name="Goodwin L."/>
            <person name="Pitluck S."/>
            <person name="Kyrpides N."/>
            <person name="Mavromatis K."/>
            <person name="Ivanova N."/>
            <person name="Munk A.C."/>
            <person name="Brettin T."/>
            <person name="Detter J.C."/>
            <person name="Han C."/>
            <person name="Larimer F."/>
            <person name="Land M."/>
            <person name="Hauser L."/>
            <person name="Markowitz V."/>
            <person name="Cheng J.-F."/>
            <person name="Hugenholtz P."/>
            <person name="Woyke T."/>
            <person name="Wu D."/>
            <person name="Jando M."/>
            <person name="Schneider S."/>
            <person name="Klenk H.-P."/>
            <person name="Eisen J.A."/>
        </authorList>
    </citation>
    <scope>NUCLEOTIDE SEQUENCE [LARGE SCALE GENOMIC DNA]</scope>
    <source>
        <strain evidence="6">ATCC 25078 / DSM 43160 / JCM 3152 / KCC A-0152 / KCTC 9177 / NBRC 13315 / NRRL B-3577 / G-20</strain>
    </source>
</reference>
<dbReference type="PANTHER" id="PTHR45947">
    <property type="entry name" value="SULFOQUINOVOSYL TRANSFERASE SQD2"/>
    <property type="match status" value="1"/>
</dbReference>
<dbReference type="CDD" id="cd03801">
    <property type="entry name" value="GT4_PimA-like"/>
    <property type="match status" value="1"/>
</dbReference>
<dbReference type="InterPro" id="IPR001296">
    <property type="entry name" value="Glyco_trans_1"/>
</dbReference>
<protein>
    <submittedName>
        <fullName evidence="5">Glycosyl transferase group 1</fullName>
    </submittedName>
</protein>
<name>D2S407_GEOOG</name>
<accession>D2S407</accession>
<sequence length="499" mass="54617">MRWAVPPSSVVVLNWRDRRHPAAGGAELYCERLARELARRGRSVVLVTSRPAGTAARESLDGYSVRRLGSWWSVYPLALLWLLRHRRSVGAVIDSQNGVPFFSPLVLGPRTPVVLLVHHVHQDLFTRALHPLAARLARWLEGPASRRVYRRRTVVVLSPSARTQVRRRLRFDGAVRVVPTGADTLGLRGERSAAPRMVVVGRLTAYKRLDSLVDAMAEVQRWLPDAELHLVGKGPARRDLEQRARAAGARVVFHGRLPDVERDELLSTAWLTVSASDGGDWAVSLVEANAAGVPALARRVSGLRDTVRHGQTGWLVDGSEDGLAEAITRALVTLADPVVAGTVSERARAWADRFTWARTADGVLQALDTERARLERQLHGHRERRTGNDLVVVLSVAQSALPEGWESLRRTNDVWVSDGTTVRALLTGADEGDVEVILARLGIRRDGPSVSVLVARHADLLGGRSLLDEPVVDLVEGVERAAASLEDQRPGGRGGRHAA</sequence>
<reference evidence="5 6" key="1">
    <citation type="journal article" date="2010" name="Stand. Genomic Sci.">
        <title>Complete genome sequence of Geodermatophilus obscurus type strain (G-20).</title>
        <authorList>
            <person name="Ivanova N."/>
            <person name="Sikorski J."/>
            <person name="Jando M."/>
            <person name="Munk C."/>
            <person name="Lapidus A."/>
            <person name="Glavina Del Rio T."/>
            <person name="Copeland A."/>
            <person name="Tice H."/>
            <person name="Cheng J.-F."/>
            <person name="Lucas S."/>
            <person name="Chen F."/>
            <person name="Nolan M."/>
            <person name="Bruce D."/>
            <person name="Goodwin L."/>
            <person name="Pitluck S."/>
            <person name="Mavromatis K."/>
            <person name="Mikhailova N."/>
            <person name="Pati A."/>
            <person name="Chen A."/>
            <person name="Palaniappan K."/>
            <person name="Land M."/>
            <person name="Hauser L."/>
            <person name="Chang Y.-J."/>
            <person name="Jeffries C.D."/>
            <person name="Meincke L."/>
            <person name="Brettin T."/>
            <person name="Detter J.C."/>
            <person name="Detter J.C."/>
            <person name="Rohde M."/>
            <person name="Goeker M."/>
            <person name="Bristow J."/>
            <person name="Eisen J.A."/>
            <person name="Markowitz V."/>
            <person name="Hugenholtz P."/>
            <person name="Kyrpides N.C."/>
            <person name="Klenk H.-P."/>
        </authorList>
    </citation>
    <scope>NUCLEOTIDE SEQUENCE [LARGE SCALE GENOMIC DNA]</scope>
    <source>
        <strain evidence="6">ATCC 25078 / DSM 43160 / JCM 3152 / KCC A-0152 / KCTC 9177 / NBRC 13315 / NRRL B-3577 / G-20</strain>
    </source>
</reference>
<dbReference type="EMBL" id="CP001867">
    <property type="protein sequence ID" value="ADB73035.1"/>
    <property type="molecule type" value="Genomic_DNA"/>
</dbReference>
<organism evidence="5 6">
    <name type="scientific">Geodermatophilus obscurus (strain ATCC 25078 / DSM 43160 / JCM 3152 / CCUG 61914 / KCC A-0152 / KCTC 9177 / NBRC 13315 / NRRL B-3577 / G-20)</name>
    <dbReference type="NCBI Taxonomy" id="526225"/>
    <lineage>
        <taxon>Bacteria</taxon>
        <taxon>Bacillati</taxon>
        <taxon>Actinomycetota</taxon>
        <taxon>Actinomycetes</taxon>
        <taxon>Geodermatophilales</taxon>
        <taxon>Geodermatophilaceae</taxon>
        <taxon>Geodermatophilus</taxon>
    </lineage>
</organism>
<evidence type="ECO:0000259" key="4">
    <source>
        <dbReference type="Pfam" id="PF13439"/>
    </source>
</evidence>
<dbReference type="PANTHER" id="PTHR45947:SF3">
    <property type="entry name" value="SULFOQUINOVOSYL TRANSFERASE SQD2"/>
    <property type="match status" value="1"/>
</dbReference>
<dbReference type="Gene3D" id="3.40.50.2000">
    <property type="entry name" value="Glycogen Phosphorylase B"/>
    <property type="match status" value="2"/>
</dbReference>
<feature type="domain" description="Glycosyl transferase family 1" evidence="3">
    <location>
        <begin position="195"/>
        <end position="331"/>
    </location>
</feature>
<dbReference type="SUPFAM" id="SSF53756">
    <property type="entry name" value="UDP-Glycosyltransferase/glycogen phosphorylase"/>
    <property type="match status" value="1"/>
</dbReference>
<dbReference type="GO" id="GO:0016757">
    <property type="term" value="F:glycosyltransferase activity"/>
    <property type="evidence" value="ECO:0007669"/>
    <property type="project" value="UniProtKB-KW"/>
</dbReference>
<evidence type="ECO:0000256" key="1">
    <source>
        <dbReference type="ARBA" id="ARBA00022676"/>
    </source>
</evidence>
<dbReference type="KEGG" id="gob:Gobs_0230"/>
<feature type="domain" description="Glycosyltransferase subfamily 4-like N-terminal" evidence="4">
    <location>
        <begin position="24"/>
        <end position="184"/>
    </location>
</feature>